<protein>
    <submittedName>
        <fullName evidence="1">Uncharacterized protein</fullName>
    </submittedName>
</protein>
<dbReference type="CTD" id="20314297"/>
<dbReference type="EMBL" id="KL596619">
    <property type="protein sequence ID" value="KER34259.1"/>
    <property type="molecule type" value="Genomic_DNA"/>
</dbReference>
<dbReference type="GeneID" id="20314297"/>
<gene>
    <name evidence="1" type="ORF">T265_00109</name>
</gene>
<evidence type="ECO:0000313" key="2">
    <source>
        <dbReference type="Proteomes" id="UP000054324"/>
    </source>
</evidence>
<keyword evidence="2" id="KW-1185">Reference proteome</keyword>
<dbReference type="RefSeq" id="XP_009162030.1">
    <property type="nucleotide sequence ID" value="XM_009163766.1"/>
</dbReference>
<organism evidence="1 2">
    <name type="scientific">Opisthorchis viverrini</name>
    <name type="common">Southeast Asian liver fluke</name>
    <dbReference type="NCBI Taxonomy" id="6198"/>
    <lineage>
        <taxon>Eukaryota</taxon>
        <taxon>Metazoa</taxon>
        <taxon>Spiralia</taxon>
        <taxon>Lophotrochozoa</taxon>
        <taxon>Platyhelminthes</taxon>
        <taxon>Trematoda</taxon>
        <taxon>Digenea</taxon>
        <taxon>Opisthorchiida</taxon>
        <taxon>Opisthorchiata</taxon>
        <taxon>Opisthorchiidae</taxon>
        <taxon>Opisthorchis</taxon>
    </lineage>
</organism>
<dbReference type="AlphaFoldDB" id="A0A075AJZ8"/>
<accession>A0A075AJZ8</accession>
<dbReference type="Proteomes" id="UP000054324">
    <property type="component" value="Unassembled WGS sequence"/>
</dbReference>
<dbReference type="KEGG" id="ovi:T265_00109"/>
<name>A0A075AJZ8_OPIVI</name>
<sequence length="60" mass="6607">MKAVVLILKFSSHIPTGEIRLWLRIDLEWNTVENPLKHNARVAMPSEGAATGAIDIVIAV</sequence>
<reference evidence="1 2" key="1">
    <citation type="submission" date="2013-11" db="EMBL/GenBank/DDBJ databases">
        <title>Opisthorchis viverrini - life in the bile duct.</title>
        <authorList>
            <person name="Young N.D."/>
            <person name="Nagarajan N."/>
            <person name="Lin S.J."/>
            <person name="Korhonen P.K."/>
            <person name="Jex A.R."/>
            <person name="Hall R.S."/>
            <person name="Safavi-Hemami H."/>
            <person name="Kaewkong W."/>
            <person name="Bertrand D."/>
            <person name="Gao S."/>
            <person name="Seet Q."/>
            <person name="Wongkham S."/>
            <person name="Teh B.T."/>
            <person name="Wongkham C."/>
            <person name="Intapan P.M."/>
            <person name="Maleewong W."/>
            <person name="Yang X."/>
            <person name="Hu M."/>
            <person name="Wang Z."/>
            <person name="Hofmann A."/>
            <person name="Sternberg P.W."/>
            <person name="Tan P."/>
            <person name="Wang J."/>
            <person name="Gasser R.B."/>
        </authorList>
    </citation>
    <scope>NUCLEOTIDE SEQUENCE [LARGE SCALE GENOMIC DNA]</scope>
</reference>
<evidence type="ECO:0000313" key="1">
    <source>
        <dbReference type="EMBL" id="KER34259.1"/>
    </source>
</evidence>
<proteinExistence type="predicted"/>